<feature type="chain" id="PRO_5030904015" evidence="2">
    <location>
        <begin position="19"/>
        <end position="247"/>
    </location>
</feature>
<evidence type="ECO:0000256" key="1">
    <source>
        <dbReference type="SAM" id="Coils"/>
    </source>
</evidence>
<organism evidence="3 4">
    <name type="scientific">Runella defluvii</name>
    <dbReference type="NCBI Taxonomy" id="370973"/>
    <lineage>
        <taxon>Bacteria</taxon>
        <taxon>Pseudomonadati</taxon>
        <taxon>Bacteroidota</taxon>
        <taxon>Cytophagia</taxon>
        <taxon>Cytophagales</taxon>
        <taxon>Spirosomataceae</taxon>
        <taxon>Runella</taxon>
    </lineage>
</organism>
<evidence type="ECO:0000313" key="4">
    <source>
        <dbReference type="Proteomes" id="UP000541352"/>
    </source>
</evidence>
<proteinExistence type="predicted"/>
<reference evidence="3 4" key="1">
    <citation type="submission" date="2020-08" db="EMBL/GenBank/DDBJ databases">
        <title>Genomic Encyclopedia of Type Strains, Phase IV (KMG-IV): sequencing the most valuable type-strain genomes for metagenomic binning, comparative biology and taxonomic classification.</title>
        <authorList>
            <person name="Goeker M."/>
        </authorList>
    </citation>
    <scope>NUCLEOTIDE SEQUENCE [LARGE SCALE GENOMIC DNA]</scope>
    <source>
        <strain evidence="3 4">DSM 17976</strain>
    </source>
</reference>
<gene>
    <name evidence="3" type="ORF">FHS57_005069</name>
</gene>
<evidence type="ECO:0000313" key="3">
    <source>
        <dbReference type="EMBL" id="MBB3841048.1"/>
    </source>
</evidence>
<name>A0A7W6ESV9_9BACT</name>
<keyword evidence="2" id="KW-0732">Signal</keyword>
<keyword evidence="3" id="KW-0687">Ribonucleoprotein</keyword>
<dbReference type="Proteomes" id="UP000541352">
    <property type="component" value="Unassembled WGS sequence"/>
</dbReference>
<dbReference type="EMBL" id="JACIBY010000014">
    <property type="protein sequence ID" value="MBB3841048.1"/>
    <property type="molecule type" value="Genomic_DNA"/>
</dbReference>
<sequence>MRKITVFILLICTNICWAQNNKLNGIVVEQSSGSKPVAEVRISANRANVTLSATDGRFILTFQSLFAGDNIGVSVQKEGWEVVNEKELQTVIASNYTVRPLKIVLCKAGTINQNRIKYYNVSVNYITKRFEEEITKAKQENQHWQEKVQKLEKDKEFLLSQANELAERYSRVNFDDVSAIEKQAFDLYQEGKIKEAIALLESVDSEALIRKAKEAKQKWQKNKDSTIRQEERIKPILKADSTLKNKQ</sequence>
<keyword evidence="4" id="KW-1185">Reference proteome</keyword>
<comment type="caution">
    <text evidence="3">The sequence shown here is derived from an EMBL/GenBank/DDBJ whole genome shotgun (WGS) entry which is preliminary data.</text>
</comment>
<protein>
    <submittedName>
        <fullName evidence="3">Ribosomal protein L17</fullName>
    </submittedName>
</protein>
<dbReference type="AlphaFoldDB" id="A0A7W6ESV9"/>
<evidence type="ECO:0000256" key="2">
    <source>
        <dbReference type="SAM" id="SignalP"/>
    </source>
</evidence>
<dbReference type="RefSeq" id="WP_183978446.1">
    <property type="nucleotide sequence ID" value="NZ_JACIBY010000014.1"/>
</dbReference>
<keyword evidence="3" id="KW-0689">Ribosomal protein</keyword>
<keyword evidence="1" id="KW-0175">Coiled coil</keyword>
<feature type="coiled-coil region" evidence="1">
    <location>
        <begin position="127"/>
        <end position="168"/>
    </location>
</feature>
<dbReference type="GO" id="GO:0005840">
    <property type="term" value="C:ribosome"/>
    <property type="evidence" value="ECO:0007669"/>
    <property type="project" value="UniProtKB-KW"/>
</dbReference>
<feature type="signal peptide" evidence="2">
    <location>
        <begin position="1"/>
        <end position="18"/>
    </location>
</feature>
<accession>A0A7W6ESV9</accession>